<name>A0A078M1E7_9STAP</name>
<dbReference type="AlphaFoldDB" id="A0A078M1E7"/>
<dbReference type="HOGENOM" id="CLU_2879869_0_0_9"/>
<protein>
    <submittedName>
        <fullName evidence="2">Uncharacterized protein</fullName>
    </submittedName>
</protein>
<evidence type="ECO:0000256" key="1">
    <source>
        <dbReference type="SAM" id="Phobius"/>
    </source>
</evidence>
<dbReference type="RefSeq" id="WP_035807705.1">
    <property type="nucleotide sequence ID" value="NZ_CCSE01000001.1"/>
</dbReference>
<dbReference type="EMBL" id="CCSE01000001">
    <property type="protein sequence ID" value="CDZ99197.1"/>
    <property type="molecule type" value="Genomic_DNA"/>
</dbReference>
<feature type="transmembrane region" description="Helical" evidence="1">
    <location>
        <begin position="25"/>
        <end position="48"/>
    </location>
</feature>
<proteinExistence type="predicted"/>
<dbReference type="Proteomes" id="UP000044136">
    <property type="component" value="Unassembled WGS sequence"/>
</dbReference>
<evidence type="ECO:0000313" key="3">
    <source>
        <dbReference type="Proteomes" id="UP000044136"/>
    </source>
</evidence>
<reference evidence="2 3" key="1">
    <citation type="submission" date="2014-07" db="EMBL/GenBank/DDBJ databases">
        <authorList>
            <person name="Urmite Genomes Urmite Genomes"/>
        </authorList>
    </citation>
    <scope>NUCLEOTIDE SEQUENCE [LARGE SCALE GENOMIC DNA]</scope>
    <source>
        <strain evidence="2 3">13MG44_air</strain>
    </source>
</reference>
<accession>A0A078M1E7</accession>
<keyword evidence="1" id="KW-1133">Transmembrane helix</keyword>
<sequence>MKKNTVNELKEQQIHDETQSLKGTLFATVVIVGGAIVLWTLVLLILFIRRSHLAWDRRAIKRR</sequence>
<gene>
    <name evidence="2" type="ORF">BN1048_00323</name>
</gene>
<keyword evidence="1" id="KW-0812">Transmembrane</keyword>
<keyword evidence="3" id="KW-1185">Reference proteome</keyword>
<evidence type="ECO:0000313" key="2">
    <source>
        <dbReference type="EMBL" id="CDZ99197.1"/>
    </source>
</evidence>
<keyword evidence="1" id="KW-0472">Membrane</keyword>
<organism evidence="2 3">
    <name type="scientific">Jeotgalicoccus saudimassiliensis</name>
    <dbReference type="NCBI Taxonomy" id="1461582"/>
    <lineage>
        <taxon>Bacteria</taxon>
        <taxon>Bacillati</taxon>
        <taxon>Bacillota</taxon>
        <taxon>Bacilli</taxon>
        <taxon>Bacillales</taxon>
        <taxon>Staphylococcaceae</taxon>
        <taxon>Jeotgalicoccus</taxon>
    </lineage>
</organism>